<feature type="domain" description="Glutamine amidotransferase" evidence="12">
    <location>
        <begin position="3"/>
        <end position="193"/>
    </location>
</feature>
<dbReference type="InterPro" id="IPR050472">
    <property type="entry name" value="Anth_synth/Amidotransfase"/>
</dbReference>
<protein>
    <recommendedName>
        <fullName evidence="3">anthranilate synthase</fullName>
        <ecNumber evidence="3">4.1.3.27</ecNumber>
    </recommendedName>
    <alternativeName>
        <fullName evidence="11">Anthranilate synthase, GATase component</fullName>
    </alternativeName>
</protein>
<keyword evidence="5" id="KW-0822">Tryptophan biosynthesis</keyword>
<evidence type="ECO:0000256" key="1">
    <source>
        <dbReference type="ARBA" id="ARBA00004873"/>
    </source>
</evidence>
<evidence type="ECO:0000256" key="9">
    <source>
        <dbReference type="ARBA" id="ARBA00025634"/>
    </source>
</evidence>
<dbReference type="PANTHER" id="PTHR43418:SF4">
    <property type="entry name" value="MULTIFUNCTIONAL TRYPTOPHAN BIOSYNTHESIS PROTEIN"/>
    <property type="match status" value="1"/>
</dbReference>
<dbReference type="MEROPS" id="C26.A25"/>
<evidence type="ECO:0000256" key="5">
    <source>
        <dbReference type="ARBA" id="ARBA00022822"/>
    </source>
</evidence>
<evidence type="ECO:0000256" key="7">
    <source>
        <dbReference type="ARBA" id="ARBA00023141"/>
    </source>
</evidence>
<comment type="function">
    <text evidence="9">Part of a heterotetrameric complex that catalyzes the two-step biosynthesis of anthranilate, an intermediate in the biosynthesis of L-tryptophan. In the first step, the glutamine-binding beta subunit (TrpG) of anthranilate synthase (AS) provides the glutamine amidotransferase activity which generates ammonia as a substrate that, along with chorismate, is used in the second step, catalyzed by the large alpha subunit of AS (TrpE) to produce anthranilate. In the absence of TrpG, TrpE can synthesize anthranilate directly from chorismate and high concentrations of ammonia.</text>
</comment>
<dbReference type="EMBL" id="CP002278">
    <property type="protein sequence ID" value="ADP76901.1"/>
    <property type="molecule type" value="Genomic_DNA"/>
</dbReference>
<evidence type="ECO:0000313" key="13">
    <source>
        <dbReference type="EMBL" id="ADP76901.1"/>
    </source>
</evidence>
<dbReference type="GO" id="GO:0004049">
    <property type="term" value="F:anthranilate synthase activity"/>
    <property type="evidence" value="ECO:0007669"/>
    <property type="project" value="UniProtKB-EC"/>
</dbReference>
<dbReference type="InterPro" id="IPR006221">
    <property type="entry name" value="TrpG/PapA_dom"/>
</dbReference>
<organism evidence="13 14">
    <name type="scientific">Methanothermus fervidus (strain ATCC 43054 / DSM 2088 / JCM 10308 / V24 S)</name>
    <dbReference type="NCBI Taxonomy" id="523846"/>
    <lineage>
        <taxon>Archaea</taxon>
        <taxon>Methanobacteriati</taxon>
        <taxon>Methanobacteriota</taxon>
        <taxon>Methanomada group</taxon>
        <taxon>Methanobacteria</taxon>
        <taxon>Methanobacteriales</taxon>
        <taxon>Methanothermaceae</taxon>
        <taxon>Methanothermus</taxon>
    </lineage>
</organism>
<dbReference type="SUPFAM" id="SSF52317">
    <property type="entry name" value="Class I glutamine amidotransferase-like"/>
    <property type="match status" value="1"/>
</dbReference>
<evidence type="ECO:0000256" key="6">
    <source>
        <dbReference type="ARBA" id="ARBA00022962"/>
    </source>
</evidence>
<dbReference type="GO" id="GO:0000162">
    <property type="term" value="P:L-tryptophan biosynthetic process"/>
    <property type="evidence" value="ECO:0007669"/>
    <property type="project" value="UniProtKB-KW"/>
</dbReference>
<reference evidence="13 14" key="1">
    <citation type="journal article" date="2010" name="Stand. Genomic Sci.">
        <title>Complete genome sequence of Methanothermus fervidus type strain (V24S).</title>
        <authorList>
            <person name="Anderson I."/>
            <person name="Djao O.D."/>
            <person name="Misra M."/>
            <person name="Chertkov O."/>
            <person name="Nolan M."/>
            <person name="Lucas S."/>
            <person name="Lapidus A."/>
            <person name="Del Rio T.G."/>
            <person name="Tice H."/>
            <person name="Cheng J.F."/>
            <person name="Tapia R."/>
            <person name="Han C."/>
            <person name="Goodwin L."/>
            <person name="Pitluck S."/>
            <person name="Liolios K."/>
            <person name="Ivanova N."/>
            <person name="Mavromatis K."/>
            <person name="Mikhailova N."/>
            <person name="Pati A."/>
            <person name="Brambilla E."/>
            <person name="Chen A."/>
            <person name="Palaniappan K."/>
            <person name="Land M."/>
            <person name="Hauser L."/>
            <person name="Chang Y.J."/>
            <person name="Jeffries C.D."/>
            <person name="Sikorski J."/>
            <person name="Spring S."/>
            <person name="Rohde M."/>
            <person name="Eichinger K."/>
            <person name="Huber H."/>
            <person name="Wirth R."/>
            <person name="Goker M."/>
            <person name="Detter J.C."/>
            <person name="Woyke T."/>
            <person name="Bristow J."/>
            <person name="Eisen J.A."/>
            <person name="Markowitz V."/>
            <person name="Hugenholtz P."/>
            <person name="Klenk H.P."/>
            <person name="Kyrpides N.C."/>
        </authorList>
    </citation>
    <scope>NUCLEOTIDE SEQUENCE [LARGE SCALE GENOMIC DNA]</scope>
    <source>
        <strain evidence="14">ATCC 43054 / DSM 2088 / JCM 10308 / V24 S</strain>
    </source>
</reference>
<keyword evidence="6" id="KW-0315">Glutamine amidotransferase</keyword>
<dbReference type="InterPro" id="IPR017926">
    <property type="entry name" value="GATASE"/>
</dbReference>
<name>E3GX12_METFV</name>
<evidence type="ECO:0000256" key="11">
    <source>
        <dbReference type="ARBA" id="ARBA00079115"/>
    </source>
</evidence>
<proteinExistence type="predicted"/>
<keyword evidence="7" id="KW-0057">Aromatic amino acid biosynthesis</keyword>
<dbReference type="Proteomes" id="UP000002315">
    <property type="component" value="Chromosome"/>
</dbReference>
<accession>E3GX12</accession>
<keyword evidence="4" id="KW-0028">Amino-acid biosynthesis</keyword>
<dbReference type="HOGENOM" id="CLU_014340_1_2_2"/>
<dbReference type="InterPro" id="IPR029062">
    <property type="entry name" value="Class_I_gatase-like"/>
</dbReference>
<gene>
    <name evidence="13" type="ordered locus">Mfer_0097</name>
</gene>
<dbReference type="NCBIfam" id="TIGR00566">
    <property type="entry name" value="trpG_papA"/>
    <property type="match status" value="1"/>
</dbReference>
<dbReference type="Pfam" id="PF00117">
    <property type="entry name" value="GATase"/>
    <property type="match status" value="1"/>
</dbReference>
<dbReference type="OrthoDB" id="3321at2157"/>
<sequence length="195" mass="22099">MILIIDNYDSFTYNLYQRIGEIIKESGKKVKIQVIRNDELEIDEIKNLNPEKIIISPGPGNPTNKRDFGICSEVIQKFHKKIPILGICLGHQGIFVEFGGKLKYSTPVHGKISMIKHNGSEIFKGVKNPFRATRYHSIICDPKTIPDCIEVTAMSKDVIMGIKHKKYPVFGLQFHPESIGTKEGKTILKNFLMVD</sequence>
<comment type="catalytic activity">
    <reaction evidence="10">
        <text>chorismate + L-glutamine = anthranilate + pyruvate + L-glutamate + H(+)</text>
        <dbReference type="Rhea" id="RHEA:21732"/>
        <dbReference type="ChEBI" id="CHEBI:15361"/>
        <dbReference type="ChEBI" id="CHEBI:15378"/>
        <dbReference type="ChEBI" id="CHEBI:16567"/>
        <dbReference type="ChEBI" id="CHEBI:29748"/>
        <dbReference type="ChEBI" id="CHEBI:29985"/>
        <dbReference type="ChEBI" id="CHEBI:58359"/>
        <dbReference type="EC" id="4.1.3.27"/>
    </reaction>
</comment>
<evidence type="ECO:0000256" key="3">
    <source>
        <dbReference type="ARBA" id="ARBA00012266"/>
    </source>
</evidence>
<keyword evidence="8 13" id="KW-0456">Lyase</keyword>
<dbReference type="KEGG" id="mfv:Mfer_0097"/>
<comment type="subunit">
    <text evidence="2">Heterotetramer consisting of two non-identical subunits: a beta subunit (TrpG) and a large alpha subunit (TrpE).</text>
</comment>
<dbReference type="CDD" id="cd01743">
    <property type="entry name" value="GATase1_Anthranilate_Synthase"/>
    <property type="match status" value="1"/>
</dbReference>
<dbReference type="AlphaFoldDB" id="E3GX12"/>
<evidence type="ECO:0000256" key="8">
    <source>
        <dbReference type="ARBA" id="ARBA00023239"/>
    </source>
</evidence>
<keyword evidence="14" id="KW-1185">Reference proteome</keyword>
<dbReference type="Gene3D" id="3.40.50.880">
    <property type="match status" value="1"/>
</dbReference>
<dbReference type="PANTHER" id="PTHR43418">
    <property type="entry name" value="MULTIFUNCTIONAL TRYPTOPHAN BIOSYNTHESIS PROTEIN-RELATED"/>
    <property type="match status" value="1"/>
</dbReference>
<dbReference type="EC" id="4.1.3.27" evidence="3"/>
<dbReference type="PROSITE" id="PS51273">
    <property type="entry name" value="GATASE_TYPE_1"/>
    <property type="match status" value="1"/>
</dbReference>
<evidence type="ECO:0000256" key="4">
    <source>
        <dbReference type="ARBA" id="ARBA00022605"/>
    </source>
</evidence>
<evidence type="ECO:0000313" key="14">
    <source>
        <dbReference type="Proteomes" id="UP000002315"/>
    </source>
</evidence>
<dbReference type="PRINTS" id="PR00096">
    <property type="entry name" value="GATASE"/>
</dbReference>
<evidence type="ECO:0000259" key="12">
    <source>
        <dbReference type="Pfam" id="PF00117"/>
    </source>
</evidence>
<dbReference type="PRINTS" id="PR00099">
    <property type="entry name" value="CPSGATASE"/>
</dbReference>
<dbReference type="GO" id="GO:0005829">
    <property type="term" value="C:cytosol"/>
    <property type="evidence" value="ECO:0007669"/>
    <property type="project" value="TreeGrafter"/>
</dbReference>
<evidence type="ECO:0000256" key="10">
    <source>
        <dbReference type="ARBA" id="ARBA00047683"/>
    </source>
</evidence>
<comment type="pathway">
    <text evidence="1">Amino-acid biosynthesis; L-tryptophan biosynthesis; L-tryptophan from chorismate: step 1/5.</text>
</comment>
<dbReference type="FunFam" id="3.40.50.880:FF:000003">
    <property type="entry name" value="Anthranilate synthase component II"/>
    <property type="match status" value="1"/>
</dbReference>
<dbReference type="STRING" id="523846.Mfer_0097"/>
<dbReference type="PRINTS" id="PR00097">
    <property type="entry name" value="ANTSNTHASEII"/>
</dbReference>
<evidence type="ECO:0000256" key="2">
    <source>
        <dbReference type="ARBA" id="ARBA00011575"/>
    </source>
</evidence>